<dbReference type="PANTHER" id="PTHR16476">
    <property type="entry name" value="FAMILY WITH SEQUENCE SIMILARITY 216 MEMBER A"/>
    <property type="match status" value="1"/>
</dbReference>
<evidence type="ECO:0000256" key="1">
    <source>
        <dbReference type="ARBA" id="ARBA00008615"/>
    </source>
</evidence>
<evidence type="ECO:0000313" key="3">
    <source>
        <dbReference type="Proteomes" id="UP000515161"/>
    </source>
</evidence>
<dbReference type="InParanoid" id="A0A6P8TZP1"/>
<feature type="region of interest" description="Disordered" evidence="2">
    <location>
        <begin position="127"/>
        <end position="173"/>
    </location>
</feature>
<protein>
    <submittedName>
        <fullName evidence="4">Protein FAM216A-like</fullName>
    </submittedName>
</protein>
<reference evidence="4" key="1">
    <citation type="submission" date="2025-08" db="UniProtKB">
        <authorList>
            <consortium name="RefSeq"/>
        </authorList>
    </citation>
    <scope>IDENTIFICATION</scope>
</reference>
<sequence>MMRKRVTFVEQLKKETRLKNGHVLTRSAEYSQRGTGGVEYLPSEPVREAFRGKHGNVSSGGQHMKTSHVPKSMMAAPFLQHPALTAGQRHYLCSIASVYSTEHMRQQMKQHYLHLLHTCLQSVQSPPCSRRLGTHQRGENKTKDAVKDVRMKPQGPRKSSNNSDVILPKIINR</sequence>
<evidence type="ECO:0000256" key="2">
    <source>
        <dbReference type="SAM" id="MobiDB-lite"/>
    </source>
</evidence>
<keyword evidence="3" id="KW-1185">Reference proteome</keyword>
<organism evidence="3 4">
    <name type="scientific">Gymnodraco acuticeps</name>
    <name type="common">Antarctic dragonfish</name>
    <dbReference type="NCBI Taxonomy" id="8218"/>
    <lineage>
        <taxon>Eukaryota</taxon>
        <taxon>Metazoa</taxon>
        <taxon>Chordata</taxon>
        <taxon>Craniata</taxon>
        <taxon>Vertebrata</taxon>
        <taxon>Euteleostomi</taxon>
        <taxon>Actinopterygii</taxon>
        <taxon>Neopterygii</taxon>
        <taxon>Teleostei</taxon>
        <taxon>Neoteleostei</taxon>
        <taxon>Acanthomorphata</taxon>
        <taxon>Eupercaria</taxon>
        <taxon>Perciformes</taxon>
        <taxon>Notothenioidei</taxon>
        <taxon>Bathydraconidae</taxon>
        <taxon>Gymnodraco</taxon>
    </lineage>
</organism>
<dbReference type="PANTHER" id="PTHR16476:SF4">
    <property type="entry name" value="PROTEIN FAM216A"/>
    <property type="match status" value="1"/>
</dbReference>
<gene>
    <name evidence="4" type="primary">LOC117539057</name>
</gene>
<dbReference type="InterPro" id="IPR029373">
    <property type="entry name" value="FAM216"/>
</dbReference>
<dbReference type="AlphaFoldDB" id="A0A6P8TZP1"/>
<comment type="similarity">
    <text evidence="1">Belongs to the FAM216 family.</text>
</comment>
<evidence type="ECO:0000313" key="4">
    <source>
        <dbReference type="RefSeq" id="XP_034060962.1"/>
    </source>
</evidence>
<proteinExistence type="inferred from homology"/>
<name>A0A6P8TZP1_GYMAC</name>
<dbReference type="KEGG" id="gacu:117539057"/>
<dbReference type="Pfam" id="PF15107">
    <property type="entry name" value="FAM216B"/>
    <property type="match status" value="1"/>
</dbReference>
<dbReference type="GeneID" id="117539057"/>
<dbReference type="OrthoDB" id="5980156at2759"/>
<dbReference type="Proteomes" id="UP000515161">
    <property type="component" value="Unplaced"/>
</dbReference>
<dbReference type="RefSeq" id="XP_034060962.1">
    <property type="nucleotide sequence ID" value="XM_034205071.1"/>
</dbReference>
<feature type="compositionally biased region" description="Basic and acidic residues" evidence="2">
    <location>
        <begin position="136"/>
        <end position="151"/>
    </location>
</feature>
<accession>A0A6P8TZP1</accession>